<comment type="similarity">
    <text evidence="1">Belongs to the band 7/mec-2 family. Flotillin subfamily.</text>
</comment>
<evidence type="ECO:0000313" key="2">
    <source>
        <dbReference type="EMBL" id="KAF2886863.1"/>
    </source>
</evidence>
<dbReference type="GO" id="GO:0002090">
    <property type="term" value="P:regulation of receptor internalization"/>
    <property type="evidence" value="ECO:0007669"/>
    <property type="project" value="TreeGrafter"/>
</dbReference>
<dbReference type="PANTHER" id="PTHR13806">
    <property type="entry name" value="FLOTILLIN-RELATED"/>
    <property type="match status" value="1"/>
</dbReference>
<keyword evidence="3" id="KW-1185">Reference proteome</keyword>
<dbReference type="GO" id="GO:0072659">
    <property type="term" value="P:protein localization to plasma membrane"/>
    <property type="evidence" value="ECO:0007669"/>
    <property type="project" value="TreeGrafter"/>
</dbReference>
<evidence type="ECO:0000256" key="1">
    <source>
        <dbReference type="RuleBase" id="RU366054"/>
    </source>
</evidence>
<dbReference type="GO" id="GO:0070528">
    <property type="term" value="P:protein kinase C signaling"/>
    <property type="evidence" value="ECO:0007669"/>
    <property type="project" value="TreeGrafter"/>
</dbReference>
<accession>A0A8K0CLY4</accession>
<dbReference type="Proteomes" id="UP000801492">
    <property type="component" value="Unassembled WGS sequence"/>
</dbReference>
<dbReference type="InterPro" id="IPR027705">
    <property type="entry name" value="Flotillin_fam"/>
</dbReference>
<dbReference type="GO" id="GO:2000049">
    <property type="term" value="P:positive regulation of cell-cell adhesion mediated by cadherin"/>
    <property type="evidence" value="ECO:0007669"/>
    <property type="project" value="TreeGrafter"/>
</dbReference>
<dbReference type="AlphaFoldDB" id="A0A8K0CLY4"/>
<evidence type="ECO:0000313" key="3">
    <source>
        <dbReference type="Proteomes" id="UP000801492"/>
    </source>
</evidence>
<name>A0A8K0CLY4_IGNLU</name>
<dbReference type="GO" id="GO:0031410">
    <property type="term" value="C:cytoplasmic vesicle"/>
    <property type="evidence" value="ECO:0007669"/>
    <property type="project" value="TreeGrafter"/>
</dbReference>
<reference evidence="2" key="1">
    <citation type="submission" date="2019-08" db="EMBL/GenBank/DDBJ databases">
        <title>The genome of the North American firefly Photinus pyralis.</title>
        <authorList>
            <consortium name="Photinus pyralis genome working group"/>
            <person name="Fallon T.R."/>
            <person name="Sander Lower S.E."/>
            <person name="Weng J.-K."/>
        </authorList>
    </citation>
    <scope>NUCLEOTIDE SEQUENCE</scope>
    <source>
        <strain evidence="2">TRF0915ILg1</strain>
        <tissue evidence="2">Whole body</tissue>
    </source>
</reference>
<dbReference type="GO" id="GO:0002020">
    <property type="term" value="F:protease binding"/>
    <property type="evidence" value="ECO:0007669"/>
    <property type="project" value="TreeGrafter"/>
</dbReference>
<gene>
    <name evidence="2" type="ORF">ILUMI_19310</name>
</gene>
<dbReference type="PANTHER" id="PTHR13806:SF46">
    <property type="entry name" value="FLOTILLIN-1-RELATED"/>
    <property type="match status" value="1"/>
</dbReference>
<organism evidence="2 3">
    <name type="scientific">Ignelater luminosus</name>
    <name type="common">Cucubano</name>
    <name type="synonym">Pyrophorus luminosus</name>
    <dbReference type="NCBI Taxonomy" id="2038154"/>
    <lineage>
        <taxon>Eukaryota</taxon>
        <taxon>Metazoa</taxon>
        <taxon>Ecdysozoa</taxon>
        <taxon>Arthropoda</taxon>
        <taxon>Hexapoda</taxon>
        <taxon>Insecta</taxon>
        <taxon>Pterygota</taxon>
        <taxon>Neoptera</taxon>
        <taxon>Endopterygota</taxon>
        <taxon>Coleoptera</taxon>
        <taxon>Polyphaga</taxon>
        <taxon>Elateriformia</taxon>
        <taxon>Elateroidea</taxon>
        <taxon>Elateridae</taxon>
        <taxon>Agrypninae</taxon>
        <taxon>Pyrophorini</taxon>
        <taxon>Ignelater</taxon>
    </lineage>
</organism>
<dbReference type="GO" id="GO:0045807">
    <property type="term" value="P:positive regulation of endocytosis"/>
    <property type="evidence" value="ECO:0007669"/>
    <property type="project" value="TreeGrafter"/>
</dbReference>
<dbReference type="EMBL" id="VTPC01086147">
    <property type="protein sequence ID" value="KAF2886863.1"/>
    <property type="molecule type" value="Genomic_DNA"/>
</dbReference>
<comment type="caution">
    <text evidence="2">The sequence shown here is derived from an EMBL/GenBank/DDBJ whole genome shotgun (WGS) entry which is preliminary data.</text>
</comment>
<protein>
    <recommendedName>
        <fullName evidence="4">Flotillin</fullName>
    </recommendedName>
</protein>
<dbReference type="OrthoDB" id="6080404at2759"/>
<dbReference type="GO" id="GO:0016600">
    <property type="term" value="C:flotillin complex"/>
    <property type="evidence" value="ECO:0007669"/>
    <property type="project" value="TreeGrafter"/>
</dbReference>
<proteinExistence type="inferred from homology"/>
<evidence type="ECO:0008006" key="4">
    <source>
        <dbReference type="Google" id="ProtNLM"/>
    </source>
</evidence>
<sequence>MAKKADAWREYKRAAMIDMYLDVLPKIAAEVSAPIAQANKITMVSSGQGEIGAAKLTGEVLSIMNYVPEMVKTMTGVDIVKSIRTAIGG</sequence>
<dbReference type="GO" id="GO:1901890">
    <property type="term" value="P:positive regulation of cell junction assembly"/>
    <property type="evidence" value="ECO:0007669"/>
    <property type="project" value="TreeGrafter"/>
</dbReference>